<proteinExistence type="predicted"/>
<name>A0A1G2CLA0_9BACT</name>
<dbReference type="EMBL" id="MHLB01000038">
    <property type="protein sequence ID" value="OGZ01441.1"/>
    <property type="molecule type" value="Genomic_DNA"/>
</dbReference>
<dbReference type="InterPro" id="IPR015867">
    <property type="entry name" value="N-reg_PII/ATP_PRibTrfase_C"/>
</dbReference>
<evidence type="ECO:0000313" key="1">
    <source>
        <dbReference type="EMBL" id="OGZ01441.1"/>
    </source>
</evidence>
<dbReference type="PANTHER" id="PTHR41774">
    <property type="match status" value="1"/>
</dbReference>
<organism evidence="1 2">
    <name type="scientific">Candidatus Liptonbacteria bacterium RIFCSPLOWO2_01_FULL_53_13</name>
    <dbReference type="NCBI Taxonomy" id="1798651"/>
    <lineage>
        <taxon>Bacteria</taxon>
        <taxon>Candidatus Liptoniibacteriota</taxon>
    </lineage>
</organism>
<comment type="caution">
    <text evidence="1">The sequence shown here is derived from an EMBL/GenBank/DDBJ whole genome shotgun (WGS) entry which is preliminary data.</text>
</comment>
<evidence type="ECO:0000313" key="2">
    <source>
        <dbReference type="Proteomes" id="UP000178348"/>
    </source>
</evidence>
<dbReference type="FunFam" id="3.30.70.120:FF:000006">
    <property type="entry name" value="GTP cyclohydrolase 1 type 2 homolog"/>
    <property type="match status" value="1"/>
</dbReference>
<protein>
    <recommendedName>
        <fullName evidence="3">NGG1p interacting factor NIF3</fullName>
    </recommendedName>
</protein>
<dbReference type="SUPFAM" id="SSF102705">
    <property type="entry name" value="NIF3 (NGG1p interacting factor 3)-like"/>
    <property type="match status" value="1"/>
</dbReference>
<evidence type="ECO:0008006" key="3">
    <source>
        <dbReference type="Google" id="ProtNLM"/>
    </source>
</evidence>
<gene>
    <name evidence="1" type="ORF">A2946_01050</name>
</gene>
<dbReference type="Gene3D" id="3.30.70.120">
    <property type="match status" value="1"/>
</dbReference>
<reference evidence="1 2" key="1">
    <citation type="journal article" date="2016" name="Nat. Commun.">
        <title>Thousands of microbial genomes shed light on interconnected biogeochemical processes in an aquifer system.</title>
        <authorList>
            <person name="Anantharaman K."/>
            <person name="Brown C.T."/>
            <person name="Hug L.A."/>
            <person name="Sharon I."/>
            <person name="Castelle C.J."/>
            <person name="Probst A.J."/>
            <person name="Thomas B.C."/>
            <person name="Singh A."/>
            <person name="Wilkins M.J."/>
            <person name="Karaoz U."/>
            <person name="Brodie E.L."/>
            <person name="Williams K.H."/>
            <person name="Hubbard S.S."/>
            <person name="Banfield J.F."/>
        </authorList>
    </citation>
    <scope>NUCLEOTIDE SEQUENCE [LARGE SCALE GENOMIC DNA]</scope>
</reference>
<dbReference type="PANTHER" id="PTHR41774:SF1">
    <property type="entry name" value="NGG1P INTERACTING FACTOR NIF3"/>
    <property type="match status" value="1"/>
</dbReference>
<accession>A0A1G2CLA0</accession>
<dbReference type="Proteomes" id="UP000178348">
    <property type="component" value="Unassembled WGS sequence"/>
</dbReference>
<dbReference type="InterPro" id="IPR036069">
    <property type="entry name" value="DUF34/NIF3_sf"/>
</dbReference>
<dbReference type="AlphaFoldDB" id="A0A1G2CLA0"/>
<sequence length="108" mass="11914">MKNKYVKIAVNVPESHADALREAIGKAGAGKIGNYSFCSFSSKGTGRFKPEKGAHPRIGKIGKLKSVAEERIEVVCERKKLAHVLAAIKKAHPYEEIGWDIYPLESTY</sequence>